<dbReference type="Proteomes" id="UP000191901">
    <property type="component" value="Chromosome"/>
</dbReference>
<gene>
    <name evidence="1" type="ORF">XM38_042820</name>
</gene>
<organism evidence="1 2">
    <name type="scientific">Halomicronema hongdechloris C2206</name>
    <dbReference type="NCBI Taxonomy" id="1641165"/>
    <lineage>
        <taxon>Bacteria</taxon>
        <taxon>Bacillati</taxon>
        <taxon>Cyanobacteriota</taxon>
        <taxon>Cyanophyceae</taxon>
        <taxon>Nodosilineales</taxon>
        <taxon>Nodosilineaceae</taxon>
        <taxon>Halomicronema</taxon>
    </lineage>
</organism>
<proteinExistence type="predicted"/>
<dbReference type="EMBL" id="CP021983">
    <property type="protein sequence ID" value="ASC73318.1"/>
    <property type="molecule type" value="Genomic_DNA"/>
</dbReference>
<evidence type="ECO:0000313" key="1">
    <source>
        <dbReference type="EMBL" id="ASC73318.1"/>
    </source>
</evidence>
<dbReference type="KEGG" id="hhg:XM38_042820"/>
<keyword evidence="2" id="KW-1185">Reference proteome</keyword>
<evidence type="ECO:0000313" key="2">
    <source>
        <dbReference type="Proteomes" id="UP000191901"/>
    </source>
</evidence>
<name>A0A1Z3HSN8_9CYAN</name>
<protein>
    <submittedName>
        <fullName evidence="1">Uncharacterized protein</fullName>
    </submittedName>
</protein>
<sequence>MSYDTLEQFRQRAHPCLGRAKDATFELIDAVLCTRHVYSFAELSQSPVFG</sequence>
<reference evidence="1 2" key="1">
    <citation type="journal article" date="2016" name="Biochim. Biophys. Acta">
        <title>Characterization of red-shifted phycobilisomes isolated from the chlorophyll f-containing cyanobacterium Halomicronema hongdechloris.</title>
        <authorList>
            <person name="Li Y."/>
            <person name="Lin Y."/>
            <person name="Garvey C.J."/>
            <person name="Birch D."/>
            <person name="Corkery R.W."/>
            <person name="Loughlin P.C."/>
            <person name="Scheer H."/>
            <person name="Willows R.D."/>
            <person name="Chen M."/>
        </authorList>
    </citation>
    <scope>NUCLEOTIDE SEQUENCE [LARGE SCALE GENOMIC DNA]</scope>
    <source>
        <strain evidence="1 2">C2206</strain>
    </source>
</reference>
<dbReference type="AlphaFoldDB" id="A0A1Z3HSN8"/>
<accession>A0A1Z3HSN8</accession>